<dbReference type="Pfam" id="PF04389">
    <property type="entry name" value="Peptidase_M28"/>
    <property type="match status" value="1"/>
</dbReference>
<evidence type="ECO:0000256" key="13">
    <source>
        <dbReference type="ARBA" id="ARBA00022833"/>
    </source>
</evidence>
<dbReference type="InterPro" id="IPR039866">
    <property type="entry name" value="CPQ"/>
</dbReference>
<evidence type="ECO:0000256" key="16">
    <source>
        <dbReference type="ARBA" id="ARBA00023145"/>
    </source>
</evidence>
<keyword evidence="10" id="KW-0732">Signal</keyword>
<keyword evidence="6" id="KW-0964">Secreted</keyword>
<evidence type="ECO:0000256" key="10">
    <source>
        <dbReference type="ARBA" id="ARBA00022729"/>
    </source>
</evidence>
<evidence type="ECO:0000256" key="2">
    <source>
        <dbReference type="ARBA" id="ARBA00004371"/>
    </source>
</evidence>
<evidence type="ECO:0000256" key="17">
    <source>
        <dbReference type="ARBA" id="ARBA00023180"/>
    </source>
</evidence>
<keyword evidence="9" id="KW-0479">Metal-binding</keyword>
<dbReference type="InterPro" id="IPR007484">
    <property type="entry name" value="Peptidase_M28"/>
</dbReference>
<dbReference type="GO" id="GO:0005764">
    <property type="term" value="C:lysosome"/>
    <property type="evidence" value="ECO:0007669"/>
    <property type="project" value="UniProtKB-SubCell"/>
</dbReference>
<evidence type="ECO:0000256" key="1">
    <source>
        <dbReference type="ARBA" id="ARBA00004240"/>
    </source>
</evidence>
<evidence type="ECO:0000256" key="7">
    <source>
        <dbReference type="ARBA" id="ARBA00022645"/>
    </source>
</evidence>
<dbReference type="PANTHER" id="PTHR12053:SF3">
    <property type="entry name" value="CARBOXYPEPTIDASE Q"/>
    <property type="match status" value="1"/>
</dbReference>
<evidence type="ECO:0000256" key="12">
    <source>
        <dbReference type="ARBA" id="ARBA00022824"/>
    </source>
</evidence>
<dbReference type="GO" id="GO:0004180">
    <property type="term" value="F:carboxypeptidase activity"/>
    <property type="evidence" value="ECO:0007669"/>
    <property type="project" value="UniProtKB-KW"/>
</dbReference>
<keyword evidence="16" id="KW-0865">Zymogen</keyword>
<reference evidence="22 23" key="1">
    <citation type="submission" date="2019-09" db="EMBL/GenBank/DDBJ databases">
        <title>NBRP : Genome information of microbial organism related human and environment.</title>
        <authorList>
            <person name="Hattori M."/>
            <person name="Oshima K."/>
            <person name="Inaba H."/>
            <person name="Suda W."/>
            <person name="Sakamoto M."/>
            <person name="Iino T."/>
            <person name="Kitahara M."/>
            <person name="Oshida Y."/>
            <person name="Iida T."/>
            <person name="Kudo T."/>
            <person name="Itoh T."/>
            <person name="Ohkuma M."/>
        </authorList>
    </citation>
    <scope>NUCLEOTIDE SEQUENCE [LARGE SCALE GENOMIC DNA]</scope>
    <source>
        <strain evidence="22 23">Q-1</strain>
    </source>
</reference>
<proteinExistence type="predicted"/>
<comment type="subunit">
    <text evidence="19">Homodimer. The monomeric form is inactive while the homodimer is active.</text>
</comment>
<evidence type="ECO:0000256" key="5">
    <source>
        <dbReference type="ARBA" id="ARBA00014116"/>
    </source>
</evidence>
<keyword evidence="15" id="KW-0482">Metalloprotease</keyword>
<dbReference type="GO" id="GO:0070573">
    <property type="term" value="F:metallodipeptidase activity"/>
    <property type="evidence" value="ECO:0007669"/>
    <property type="project" value="InterPro"/>
</dbReference>
<evidence type="ECO:0000256" key="19">
    <source>
        <dbReference type="ARBA" id="ARBA00025833"/>
    </source>
</evidence>
<keyword evidence="18" id="KW-0458">Lysosome</keyword>
<evidence type="ECO:0000313" key="23">
    <source>
        <dbReference type="Proteomes" id="UP000324996"/>
    </source>
</evidence>
<evidence type="ECO:0000313" key="22">
    <source>
        <dbReference type="EMBL" id="GER02699.1"/>
    </source>
</evidence>
<dbReference type="EMBL" id="BKCN01000001">
    <property type="protein sequence ID" value="GER02699.1"/>
    <property type="molecule type" value="Genomic_DNA"/>
</dbReference>
<comment type="caution">
    <text evidence="22">The sequence shown here is derived from an EMBL/GenBank/DDBJ whole genome shotgun (WGS) entry which is preliminary data.</text>
</comment>
<accession>A0A5A7N6K1</accession>
<gene>
    <name evidence="22" type="ORF">JCM17846_03810</name>
</gene>
<name>A0A5A7N6K1_9PROT</name>
<comment type="subcellular location">
    <subcellularLocation>
        <location evidence="1">Endoplasmic reticulum</location>
    </subcellularLocation>
    <subcellularLocation>
        <location evidence="3">Golgi apparatus</location>
    </subcellularLocation>
    <subcellularLocation>
        <location evidence="2">Lysosome</location>
    </subcellularLocation>
    <subcellularLocation>
        <location evidence="4">Secreted</location>
    </subcellularLocation>
</comment>
<keyword evidence="11" id="KW-0378">Hydrolase</keyword>
<evidence type="ECO:0000256" key="11">
    <source>
        <dbReference type="ARBA" id="ARBA00022801"/>
    </source>
</evidence>
<evidence type="ECO:0000256" key="3">
    <source>
        <dbReference type="ARBA" id="ARBA00004555"/>
    </source>
</evidence>
<dbReference type="GO" id="GO:0046872">
    <property type="term" value="F:metal ion binding"/>
    <property type="evidence" value="ECO:0007669"/>
    <property type="project" value="UniProtKB-KW"/>
</dbReference>
<feature type="domain" description="Peptidase M28" evidence="21">
    <location>
        <begin position="8"/>
        <end position="58"/>
    </location>
</feature>
<dbReference type="GO" id="GO:0005576">
    <property type="term" value="C:extracellular region"/>
    <property type="evidence" value="ECO:0007669"/>
    <property type="project" value="UniProtKB-SubCell"/>
</dbReference>
<protein>
    <recommendedName>
        <fullName evidence="5">Carboxypeptidase Q</fullName>
    </recommendedName>
    <alternativeName>
        <fullName evidence="20">Plasma glutamate carboxypeptidase</fullName>
    </alternativeName>
</protein>
<keyword evidence="13" id="KW-0862">Zinc</keyword>
<dbReference type="Gene3D" id="3.40.630.10">
    <property type="entry name" value="Zn peptidases"/>
    <property type="match status" value="1"/>
</dbReference>
<evidence type="ECO:0000256" key="18">
    <source>
        <dbReference type="ARBA" id="ARBA00023228"/>
    </source>
</evidence>
<evidence type="ECO:0000256" key="9">
    <source>
        <dbReference type="ARBA" id="ARBA00022723"/>
    </source>
</evidence>
<evidence type="ECO:0000256" key="20">
    <source>
        <dbReference type="ARBA" id="ARBA00033328"/>
    </source>
</evidence>
<dbReference type="AlphaFoldDB" id="A0A5A7N6K1"/>
<dbReference type="SUPFAM" id="SSF53187">
    <property type="entry name" value="Zn-dependent exopeptidases"/>
    <property type="match status" value="1"/>
</dbReference>
<evidence type="ECO:0000256" key="4">
    <source>
        <dbReference type="ARBA" id="ARBA00004613"/>
    </source>
</evidence>
<dbReference type="PANTHER" id="PTHR12053">
    <property type="entry name" value="PROTEASE FAMILY M28 PLASMA GLUTAMATE CARBOXYPEPTIDASE-RELATED"/>
    <property type="match status" value="1"/>
</dbReference>
<sequence length="79" mass="8577">MGANEAGGGPDVIPLRQAGVPVVSLTQDGSDYFDLHHTADDTFDKIELDNIQQNIAAYAVFTWMAANLDVDFRPDAEQP</sequence>
<keyword evidence="7" id="KW-0121">Carboxypeptidase</keyword>
<evidence type="ECO:0000256" key="15">
    <source>
        <dbReference type="ARBA" id="ARBA00023049"/>
    </source>
</evidence>
<evidence type="ECO:0000256" key="14">
    <source>
        <dbReference type="ARBA" id="ARBA00023034"/>
    </source>
</evidence>
<dbReference type="GO" id="GO:0006508">
    <property type="term" value="P:proteolysis"/>
    <property type="evidence" value="ECO:0007669"/>
    <property type="project" value="UniProtKB-KW"/>
</dbReference>
<evidence type="ECO:0000256" key="8">
    <source>
        <dbReference type="ARBA" id="ARBA00022670"/>
    </source>
</evidence>
<keyword evidence="12" id="KW-0256">Endoplasmic reticulum</keyword>
<keyword evidence="17" id="KW-0325">Glycoprotein</keyword>
<keyword evidence="23" id="KW-1185">Reference proteome</keyword>
<dbReference type="RefSeq" id="WP_313978401.1">
    <property type="nucleotide sequence ID" value="NZ_BKCN01000001.1"/>
</dbReference>
<keyword evidence="14" id="KW-0333">Golgi apparatus</keyword>
<organism evidence="22 23">
    <name type="scientific">Iodidimonas nitroreducens</name>
    <dbReference type="NCBI Taxonomy" id="1236968"/>
    <lineage>
        <taxon>Bacteria</taxon>
        <taxon>Pseudomonadati</taxon>
        <taxon>Pseudomonadota</taxon>
        <taxon>Alphaproteobacteria</taxon>
        <taxon>Iodidimonadales</taxon>
        <taxon>Iodidimonadaceae</taxon>
        <taxon>Iodidimonas</taxon>
    </lineage>
</organism>
<evidence type="ECO:0000259" key="21">
    <source>
        <dbReference type="Pfam" id="PF04389"/>
    </source>
</evidence>
<dbReference type="Proteomes" id="UP000324996">
    <property type="component" value="Unassembled WGS sequence"/>
</dbReference>
<keyword evidence="8" id="KW-0645">Protease</keyword>
<evidence type="ECO:0000256" key="6">
    <source>
        <dbReference type="ARBA" id="ARBA00022525"/>
    </source>
</evidence>